<gene>
    <name evidence="2" type="ORF">GCM10023147_50820</name>
</gene>
<evidence type="ECO:0000259" key="1">
    <source>
        <dbReference type="Pfam" id="PF13519"/>
    </source>
</evidence>
<dbReference type="RefSeq" id="WP_345001620.1">
    <property type="nucleotide sequence ID" value="NZ_BAABFR010000168.1"/>
</dbReference>
<evidence type="ECO:0000313" key="3">
    <source>
        <dbReference type="Proteomes" id="UP001500635"/>
    </source>
</evidence>
<feature type="domain" description="VWFA" evidence="1">
    <location>
        <begin position="57"/>
        <end position="164"/>
    </location>
</feature>
<name>A0ABP8KHT0_9ACTN</name>
<dbReference type="CDD" id="cd00198">
    <property type="entry name" value="vWFA"/>
    <property type="match status" value="1"/>
</dbReference>
<dbReference type="Pfam" id="PF13519">
    <property type="entry name" value="VWA_2"/>
    <property type="match status" value="1"/>
</dbReference>
<proteinExistence type="predicted"/>
<evidence type="ECO:0000313" key="2">
    <source>
        <dbReference type="EMBL" id="GAA4406976.1"/>
    </source>
</evidence>
<organism evidence="2 3">
    <name type="scientific">Tsukamurella soli</name>
    <dbReference type="NCBI Taxonomy" id="644556"/>
    <lineage>
        <taxon>Bacteria</taxon>
        <taxon>Bacillati</taxon>
        <taxon>Actinomycetota</taxon>
        <taxon>Actinomycetes</taxon>
        <taxon>Mycobacteriales</taxon>
        <taxon>Tsukamurellaceae</taxon>
        <taxon>Tsukamurella</taxon>
    </lineage>
</organism>
<keyword evidence="3" id="KW-1185">Reference proteome</keyword>
<dbReference type="Gene3D" id="3.40.50.410">
    <property type="entry name" value="von Willebrand factor, type A domain"/>
    <property type="match status" value="1"/>
</dbReference>
<accession>A0ABP8KHT0</accession>
<dbReference type="InterPro" id="IPR002035">
    <property type="entry name" value="VWF_A"/>
</dbReference>
<dbReference type="InterPro" id="IPR036465">
    <property type="entry name" value="vWFA_dom_sf"/>
</dbReference>
<dbReference type="EMBL" id="BAABFR010000168">
    <property type="protein sequence ID" value="GAA4406976.1"/>
    <property type="molecule type" value="Genomic_DNA"/>
</dbReference>
<comment type="caution">
    <text evidence="2">The sequence shown here is derived from an EMBL/GenBank/DDBJ whole genome shotgun (WGS) entry which is preliminary data.</text>
</comment>
<sequence>MTNPPGPTRAGDFEVEVFQNEYLTVGATEVDAIVTVPAHGGPGAPGRAAGLPDAAEVITVDTSGSMGQPITKLTAAKPATAATIDTLRDGVEFAVVAGNHMARSVYPRHGLATAGPRTRAAAEEELRHLVAGGSTAISQWLLHADTLLAQSRANLKHAILLTDGRNEHEAPEQLESVLRALSAGSWATAAVSEPIGP</sequence>
<dbReference type="Proteomes" id="UP001500635">
    <property type="component" value="Unassembled WGS sequence"/>
</dbReference>
<dbReference type="SUPFAM" id="SSF53300">
    <property type="entry name" value="vWA-like"/>
    <property type="match status" value="1"/>
</dbReference>
<protein>
    <recommendedName>
        <fullName evidence="1">VWFA domain-containing protein</fullName>
    </recommendedName>
</protein>
<reference evidence="3" key="1">
    <citation type="journal article" date="2019" name="Int. J. Syst. Evol. Microbiol.">
        <title>The Global Catalogue of Microorganisms (GCM) 10K type strain sequencing project: providing services to taxonomists for standard genome sequencing and annotation.</title>
        <authorList>
            <consortium name="The Broad Institute Genomics Platform"/>
            <consortium name="The Broad Institute Genome Sequencing Center for Infectious Disease"/>
            <person name="Wu L."/>
            <person name="Ma J."/>
        </authorList>
    </citation>
    <scope>NUCLEOTIDE SEQUENCE [LARGE SCALE GENOMIC DNA]</scope>
    <source>
        <strain evidence="3">JCM 17688</strain>
    </source>
</reference>